<name>G9MUY3_HYPVG</name>
<evidence type="ECO:0000313" key="3">
    <source>
        <dbReference type="Proteomes" id="UP000007115"/>
    </source>
</evidence>
<keyword evidence="1" id="KW-0732">Signal</keyword>
<feature type="chain" id="PRO_5003524225" description="Cyanovirin-N domain-containing protein" evidence="1">
    <location>
        <begin position="20"/>
        <end position="159"/>
    </location>
</feature>
<proteinExistence type="predicted"/>
<feature type="signal peptide" evidence="1">
    <location>
        <begin position="1"/>
        <end position="19"/>
    </location>
</feature>
<dbReference type="VEuPathDB" id="FungiDB:TRIVIDRAFT_70771"/>
<dbReference type="HOGENOM" id="CLU_1661013_0_0_1"/>
<evidence type="ECO:0000256" key="1">
    <source>
        <dbReference type="SAM" id="SignalP"/>
    </source>
</evidence>
<dbReference type="OrthoDB" id="3552888at2759"/>
<evidence type="ECO:0000313" key="2">
    <source>
        <dbReference type="EMBL" id="EHK21758.1"/>
    </source>
</evidence>
<evidence type="ECO:0008006" key="4">
    <source>
        <dbReference type="Google" id="ProtNLM"/>
    </source>
</evidence>
<dbReference type="EMBL" id="ABDF02000064">
    <property type="protein sequence ID" value="EHK21758.1"/>
    <property type="molecule type" value="Genomic_DNA"/>
</dbReference>
<organism evidence="2 3">
    <name type="scientific">Hypocrea virens (strain Gv29-8 / FGSC 10586)</name>
    <name type="common">Gliocladium virens</name>
    <name type="synonym">Trichoderma virens</name>
    <dbReference type="NCBI Taxonomy" id="413071"/>
    <lineage>
        <taxon>Eukaryota</taxon>
        <taxon>Fungi</taxon>
        <taxon>Dikarya</taxon>
        <taxon>Ascomycota</taxon>
        <taxon>Pezizomycotina</taxon>
        <taxon>Sordariomycetes</taxon>
        <taxon>Hypocreomycetidae</taxon>
        <taxon>Hypocreales</taxon>
        <taxon>Hypocreaceae</taxon>
        <taxon>Trichoderma</taxon>
    </lineage>
</organism>
<comment type="caution">
    <text evidence="2">The sequence shown here is derived from an EMBL/GenBank/DDBJ whole genome shotgun (WGS) entry which is preliminary data.</text>
</comment>
<dbReference type="InParanoid" id="G9MUY3"/>
<dbReference type="GeneID" id="25797386"/>
<gene>
    <name evidence="2" type="ORF">TRIVIDRAFT_70771</name>
</gene>
<dbReference type="Proteomes" id="UP000007115">
    <property type="component" value="Unassembled WGS sequence"/>
</dbReference>
<dbReference type="eggNOG" id="ENOG502T99W">
    <property type="taxonomic scope" value="Eukaryota"/>
</dbReference>
<protein>
    <recommendedName>
        <fullName evidence="4">Cyanovirin-N domain-containing protein</fullName>
    </recommendedName>
</protein>
<sequence>MKSFSVYAILLGVTSAVAASYKTGADKDAISWAPLSRNCNVFKETYQINVYDGINYLYAIGNGGCTAPAGWGGCIRTTCNNNAAIFLCNDHPTSITVPSMQWESTSTASDMNISRHYLAQGLLETGFITLGDRVLVYVGGSVRSVMDSCGEFLWYTENV</sequence>
<dbReference type="RefSeq" id="XP_013955951.1">
    <property type="nucleotide sequence ID" value="XM_014100476.1"/>
</dbReference>
<accession>G9MUY3</accession>
<reference evidence="2 3" key="1">
    <citation type="journal article" date="2011" name="Genome Biol.">
        <title>Comparative genome sequence analysis underscores mycoparasitism as the ancestral life style of Trichoderma.</title>
        <authorList>
            <person name="Kubicek C.P."/>
            <person name="Herrera-Estrella A."/>
            <person name="Seidl-Seiboth V."/>
            <person name="Martinez D.A."/>
            <person name="Druzhinina I.S."/>
            <person name="Thon M."/>
            <person name="Zeilinger S."/>
            <person name="Casas-Flores S."/>
            <person name="Horwitz B.A."/>
            <person name="Mukherjee P.K."/>
            <person name="Mukherjee M."/>
            <person name="Kredics L."/>
            <person name="Alcaraz L.D."/>
            <person name="Aerts A."/>
            <person name="Antal Z."/>
            <person name="Atanasova L."/>
            <person name="Cervantes-Badillo M.G."/>
            <person name="Challacombe J."/>
            <person name="Chertkov O."/>
            <person name="McCluskey K."/>
            <person name="Coulpier F."/>
            <person name="Deshpande N."/>
            <person name="von Doehren H."/>
            <person name="Ebbole D.J."/>
            <person name="Esquivel-Naranjo E.U."/>
            <person name="Fekete E."/>
            <person name="Flipphi M."/>
            <person name="Glaser F."/>
            <person name="Gomez-Rodriguez E.Y."/>
            <person name="Gruber S."/>
            <person name="Han C."/>
            <person name="Henrissat B."/>
            <person name="Hermosa R."/>
            <person name="Hernandez-Onate M."/>
            <person name="Karaffa L."/>
            <person name="Kosti I."/>
            <person name="Le Crom S."/>
            <person name="Lindquist E."/>
            <person name="Lucas S."/>
            <person name="Luebeck M."/>
            <person name="Luebeck P.S."/>
            <person name="Margeot A."/>
            <person name="Metz B."/>
            <person name="Misra M."/>
            <person name="Nevalainen H."/>
            <person name="Omann M."/>
            <person name="Packer N."/>
            <person name="Perrone G."/>
            <person name="Uresti-Rivera E.E."/>
            <person name="Salamov A."/>
            <person name="Schmoll M."/>
            <person name="Seiboth B."/>
            <person name="Shapiro H."/>
            <person name="Sukno S."/>
            <person name="Tamayo-Ramos J.A."/>
            <person name="Tisch D."/>
            <person name="Wiest A."/>
            <person name="Wilkinson H.H."/>
            <person name="Zhang M."/>
            <person name="Coutinho P.M."/>
            <person name="Kenerley C.M."/>
            <person name="Monte E."/>
            <person name="Baker S.E."/>
            <person name="Grigoriev I.V."/>
        </authorList>
    </citation>
    <scope>NUCLEOTIDE SEQUENCE [LARGE SCALE GENOMIC DNA]</scope>
    <source>
        <strain evidence="3">Gv29-8 / FGSC 10586</strain>
    </source>
</reference>
<dbReference type="AlphaFoldDB" id="G9MUY3"/>
<keyword evidence="3" id="KW-1185">Reference proteome</keyword>